<name>A0A2H6KES7_9APIC</name>
<accession>A0A2H6KES7</accession>
<protein>
    <submittedName>
        <fullName evidence="2">Prohibitin family protein</fullName>
    </submittedName>
</protein>
<dbReference type="RefSeq" id="XP_028867729.1">
    <property type="nucleotide sequence ID" value="XM_029011896.1"/>
</dbReference>
<dbReference type="VEuPathDB" id="PiroplasmaDB:BOVATA_029790"/>
<dbReference type="GeneID" id="39875256"/>
<keyword evidence="1" id="KW-0812">Transmembrane</keyword>
<evidence type="ECO:0000256" key="1">
    <source>
        <dbReference type="SAM" id="Phobius"/>
    </source>
</evidence>
<reference evidence="2 3" key="1">
    <citation type="journal article" date="2017" name="BMC Genomics">
        <title>Whole-genome assembly of Babesia ovata and comparative genomics between closely related pathogens.</title>
        <authorList>
            <person name="Yamagishi J."/>
            <person name="Asada M."/>
            <person name="Hakimi H."/>
            <person name="Tanaka T.Q."/>
            <person name="Sugimoto C."/>
            <person name="Kawazu S."/>
        </authorList>
    </citation>
    <scope>NUCLEOTIDE SEQUENCE [LARGE SCALE GENOMIC DNA]</scope>
    <source>
        <strain evidence="2 3">Miyake</strain>
    </source>
</reference>
<organism evidence="2 3">
    <name type="scientific">Babesia ovata</name>
    <dbReference type="NCBI Taxonomy" id="189622"/>
    <lineage>
        <taxon>Eukaryota</taxon>
        <taxon>Sar</taxon>
        <taxon>Alveolata</taxon>
        <taxon>Apicomplexa</taxon>
        <taxon>Aconoidasida</taxon>
        <taxon>Piroplasmida</taxon>
        <taxon>Babesiidae</taxon>
        <taxon>Babesia</taxon>
    </lineage>
</organism>
<sequence>MIVVPLAFRRRGLLLSRRWFTKLSNSSELRHGAADEGLASTKDASAEVNLSPLYTQRVGMFLEPGVLFKDHHRKRFLTFRLYFFSIVSLTVILGMIKIVPPGYVGLIVRRDGSIDQFNNEKRLALFYVPFMETPVAFRTTPIRKKIIEKFTTKDGKQVEAVIFLDLQAKLAYASHVYAVFGVNFSKSFVEKELLFDVEQVVKRFNRDELLVQSDEVERLFASNGQRVATLKSHGATAELVERFQDAGAFHKIVVSNIVSHPLVESHDSEREFP</sequence>
<gene>
    <name evidence="2" type="ORF">BOVATA_029790</name>
</gene>
<keyword evidence="3" id="KW-1185">Reference proteome</keyword>
<keyword evidence="1" id="KW-0472">Membrane</keyword>
<dbReference type="EMBL" id="BDSA01000003">
    <property type="protein sequence ID" value="GBE61486.1"/>
    <property type="molecule type" value="Genomic_DNA"/>
</dbReference>
<dbReference type="Proteomes" id="UP000236319">
    <property type="component" value="Unassembled WGS sequence"/>
</dbReference>
<evidence type="ECO:0000313" key="3">
    <source>
        <dbReference type="Proteomes" id="UP000236319"/>
    </source>
</evidence>
<dbReference type="AlphaFoldDB" id="A0A2H6KES7"/>
<proteinExistence type="predicted"/>
<keyword evidence="1" id="KW-1133">Transmembrane helix</keyword>
<comment type="caution">
    <text evidence="2">The sequence shown here is derived from an EMBL/GenBank/DDBJ whole genome shotgun (WGS) entry which is preliminary data.</text>
</comment>
<feature type="transmembrane region" description="Helical" evidence="1">
    <location>
        <begin position="79"/>
        <end position="99"/>
    </location>
</feature>
<dbReference type="OrthoDB" id="428964at2759"/>
<evidence type="ECO:0000313" key="2">
    <source>
        <dbReference type="EMBL" id="GBE61486.1"/>
    </source>
</evidence>